<dbReference type="Proteomes" id="UP001500618">
    <property type="component" value="Unassembled WGS sequence"/>
</dbReference>
<dbReference type="EMBL" id="BAAANY010000005">
    <property type="protein sequence ID" value="GAA1664871.1"/>
    <property type="molecule type" value="Genomic_DNA"/>
</dbReference>
<keyword evidence="3" id="KW-1185">Reference proteome</keyword>
<protein>
    <submittedName>
        <fullName evidence="2">VOC family protein</fullName>
    </submittedName>
</protein>
<dbReference type="Pfam" id="PF18029">
    <property type="entry name" value="Glyoxalase_6"/>
    <property type="match status" value="1"/>
</dbReference>
<name>A0ABN2G3Q3_9ACTN</name>
<evidence type="ECO:0000313" key="2">
    <source>
        <dbReference type="EMBL" id="GAA1664871.1"/>
    </source>
</evidence>
<comment type="caution">
    <text evidence="2">The sequence shown here is derived from an EMBL/GenBank/DDBJ whole genome shotgun (WGS) entry which is preliminary data.</text>
</comment>
<dbReference type="Gene3D" id="3.10.180.10">
    <property type="entry name" value="2,3-Dihydroxybiphenyl 1,2-Dioxygenase, domain 1"/>
    <property type="match status" value="1"/>
</dbReference>
<dbReference type="InterPro" id="IPR029068">
    <property type="entry name" value="Glyas_Bleomycin-R_OHBP_Dase"/>
</dbReference>
<feature type="domain" description="VOC" evidence="1">
    <location>
        <begin position="4"/>
        <end position="115"/>
    </location>
</feature>
<evidence type="ECO:0000259" key="1">
    <source>
        <dbReference type="PROSITE" id="PS51819"/>
    </source>
</evidence>
<dbReference type="RefSeq" id="WP_344308058.1">
    <property type="nucleotide sequence ID" value="NZ_BAAANY010000005.1"/>
</dbReference>
<dbReference type="PROSITE" id="PS51819">
    <property type="entry name" value="VOC"/>
    <property type="match status" value="1"/>
</dbReference>
<dbReference type="PANTHER" id="PTHR35908:SF1">
    <property type="entry name" value="CONSERVED PROTEIN"/>
    <property type="match status" value="1"/>
</dbReference>
<organism evidence="2 3">
    <name type="scientific">Fodinicola feengrottensis</name>
    <dbReference type="NCBI Taxonomy" id="435914"/>
    <lineage>
        <taxon>Bacteria</taxon>
        <taxon>Bacillati</taxon>
        <taxon>Actinomycetota</taxon>
        <taxon>Actinomycetes</taxon>
        <taxon>Mycobacteriales</taxon>
        <taxon>Fodinicola</taxon>
    </lineage>
</organism>
<dbReference type="SUPFAM" id="SSF54593">
    <property type="entry name" value="Glyoxalase/Bleomycin resistance protein/Dihydroxybiphenyl dioxygenase"/>
    <property type="match status" value="1"/>
</dbReference>
<dbReference type="InterPro" id="IPR037523">
    <property type="entry name" value="VOC_core"/>
</dbReference>
<proteinExistence type="predicted"/>
<evidence type="ECO:0000313" key="3">
    <source>
        <dbReference type="Proteomes" id="UP001500618"/>
    </source>
</evidence>
<accession>A0ABN2G3Q3</accession>
<sequence>MASRIGEMVVECEDPEASAAFWSAALNYRITDRDETGVAIAGHPTAPTILLIANREAKNKPPRIHFDLNPTDRDQAAEVERLIGLGATRVDIGQGDVSWVVMADPGGTMFCVMRGVVPPEPAAFHSADGAGGTT</sequence>
<dbReference type="InterPro" id="IPR041581">
    <property type="entry name" value="Glyoxalase_6"/>
</dbReference>
<gene>
    <name evidence="2" type="ORF">GCM10009765_13060</name>
</gene>
<reference evidence="2 3" key="1">
    <citation type="journal article" date="2019" name="Int. J. Syst. Evol. Microbiol.">
        <title>The Global Catalogue of Microorganisms (GCM) 10K type strain sequencing project: providing services to taxonomists for standard genome sequencing and annotation.</title>
        <authorList>
            <consortium name="The Broad Institute Genomics Platform"/>
            <consortium name="The Broad Institute Genome Sequencing Center for Infectious Disease"/>
            <person name="Wu L."/>
            <person name="Ma J."/>
        </authorList>
    </citation>
    <scope>NUCLEOTIDE SEQUENCE [LARGE SCALE GENOMIC DNA]</scope>
    <source>
        <strain evidence="2 3">JCM 14718</strain>
    </source>
</reference>
<dbReference type="CDD" id="cd06587">
    <property type="entry name" value="VOC"/>
    <property type="match status" value="1"/>
</dbReference>
<dbReference type="PANTHER" id="PTHR35908">
    <property type="entry name" value="HYPOTHETICAL FUSION PROTEIN"/>
    <property type="match status" value="1"/>
</dbReference>